<dbReference type="GO" id="GO:0016757">
    <property type="term" value="F:glycosyltransferase activity"/>
    <property type="evidence" value="ECO:0007669"/>
    <property type="project" value="UniProtKB-KW"/>
</dbReference>
<dbReference type="InterPro" id="IPR027791">
    <property type="entry name" value="Galactosyl_T_C"/>
</dbReference>
<comment type="caution">
    <text evidence="3">The sequence shown here is derived from an EMBL/GenBank/DDBJ whole genome shotgun (WGS) entry which is preliminary data.</text>
</comment>
<dbReference type="PRINTS" id="PR02050">
    <property type="entry name" value="B14GALTRFASE"/>
</dbReference>
<dbReference type="InterPro" id="IPR003859">
    <property type="entry name" value="Galactosyl_T"/>
</dbReference>
<accession>A0ABU9B8M0</accession>
<evidence type="ECO:0000313" key="4">
    <source>
        <dbReference type="Proteomes" id="UP001368500"/>
    </source>
</evidence>
<dbReference type="Pfam" id="PF02709">
    <property type="entry name" value="Glyco_transf_7C"/>
    <property type="match status" value="1"/>
</dbReference>
<evidence type="ECO:0000256" key="1">
    <source>
        <dbReference type="ARBA" id="ARBA00022679"/>
    </source>
</evidence>
<feature type="domain" description="Galactosyltransferase C-terminal" evidence="2">
    <location>
        <begin position="155"/>
        <end position="213"/>
    </location>
</feature>
<keyword evidence="3" id="KW-0328">Glycosyltransferase</keyword>
<dbReference type="Proteomes" id="UP001368500">
    <property type="component" value="Unassembled WGS sequence"/>
</dbReference>
<dbReference type="Gene3D" id="3.90.550.10">
    <property type="entry name" value="Spore Coat Polysaccharide Biosynthesis Protein SpsA, Chain A"/>
    <property type="match status" value="1"/>
</dbReference>
<dbReference type="InterPro" id="IPR029044">
    <property type="entry name" value="Nucleotide-diphossugar_trans"/>
</dbReference>
<keyword evidence="4" id="KW-1185">Reference proteome</keyword>
<protein>
    <submittedName>
        <fullName evidence="3">Galactosyltransferase-related protein</fullName>
    </submittedName>
</protein>
<dbReference type="RefSeq" id="WP_341374010.1">
    <property type="nucleotide sequence ID" value="NZ_JBBUTF010000007.1"/>
</dbReference>
<evidence type="ECO:0000313" key="3">
    <source>
        <dbReference type="EMBL" id="MEK8026230.1"/>
    </source>
</evidence>
<proteinExistence type="predicted"/>
<gene>
    <name evidence="3" type="ORF">AACH11_09695</name>
</gene>
<dbReference type="EMBL" id="JBBUTF010000007">
    <property type="protein sequence ID" value="MEK8026230.1"/>
    <property type="molecule type" value="Genomic_DNA"/>
</dbReference>
<dbReference type="SUPFAM" id="SSF53448">
    <property type="entry name" value="Nucleotide-diphospho-sugar transferases"/>
    <property type="match status" value="1"/>
</dbReference>
<evidence type="ECO:0000259" key="2">
    <source>
        <dbReference type="Pfam" id="PF02709"/>
    </source>
</evidence>
<name>A0ABU9B8M0_9BURK</name>
<organism evidence="3 4">
    <name type="scientific">Pseudaquabacterium rugosum</name>
    <dbReference type="NCBI Taxonomy" id="2984194"/>
    <lineage>
        <taxon>Bacteria</taxon>
        <taxon>Pseudomonadati</taxon>
        <taxon>Pseudomonadota</taxon>
        <taxon>Betaproteobacteria</taxon>
        <taxon>Burkholderiales</taxon>
        <taxon>Sphaerotilaceae</taxon>
        <taxon>Pseudaquabacterium</taxon>
    </lineage>
</organism>
<keyword evidence="1" id="KW-0808">Transferase</keyword>
<reference evidence="3 4" key="1">
    <citation type="submission" date="2024-04" db="EMBL/GenBank/DDBJ databases">
        <title>Novel species of the genus Ideonella isolated from streams.</title>
        <authorList>
            <person name="Lu H."/>
        </authorList>
    </citation>
    <scope>NUCLEOTIDE SEQUENCE [LARGE SCALE GENOMIC DNA]</scope>
    <source>
        <strain evidence="3 4">BYS139W</strain>
    </source>
</reference>
<sequence length="266" mass="28744">MARLPVSYVLTYRGGADPARAGNLAAVLDWLQTQDLAQVIVVEQDRAPTLPERIGPAVVVHAFHDGPFNKGWGLNVGARRSTQPLLAFGDADTVCHGLRQAVGVAAAGVPVVRPFTGIVDLDEATSAAIRARPAEIAGLAAGTRVADRLAQGEHSPLCGGMFVIHRAHFVLLGGWDERFLGWGGDDDAMTIKIRRAAMRTHVMPSTDGFHLHHARATPAVPGDPLYRGNLDLLEQLRTLSEPELKRLCEVQWYLAGDANRHRREAA</sequence>